<proteinExistence type="predicted"/>
<dbReference type="RefSeq" id="WP_375353319.1">
    <property type="nucleotide sequence ID" value="NZ_JBHHMI010000002.1"/>
</dbReference>
<keyword evidence="2" id="KW-1185">Reference proteome</keyword>
<name>A0ABV5APJ4_9BACL</name>
<organism evidence="1 2">
    <name type="scientific">Paenibacillus enshidis</name>
    <dbReference type="NCBI Taxonomy" id="1458439"/>
    <lineage>
        <taxon>Bacteria</taxon>
        <taxon>Bacillati</taxon>
        <taxon>Bacillota</taxon>
        <taxon>Bacilli</taxon>
        <taxon>Bacillales</taxon>
        <taxon>Paenibacillaceae</taxon>
        <taxon>Paenibacillus</taxon>
    </lineage>
</organism>
<gene>
    <name evidence="1" type="ORF">ACE41H_03100</name>
</gene>
<dbReference type="EMBL" id="JBHHMI010000002">
    <property type="protein sequence ID" value="MFB5265774.1"/>
    <property type="molecule type" value="Genomic_DNA"/>
</dbReference>
<evidence type="ECO:0000313" key="2">
    <source>
        <dbReference type="Proteomes" id="UP001580346"/>
    </source>
</evidence>
<accession>A0ABV5APJ4</accession>
<comment type="caution">
    <text evidence="1">The sequence shown here is derived from an EMBL/GenBank/DDBJ whole genome shotgun (WGS) entry which is preliminary data.</text>
</comment>
<evidence type="ECO:0000313" key="1">
    <source>
        <dbReference type="EMBL" id="MFB5265774.1"/>
    </source>
</evidence>
<protein>
    <submittedName>
        <fullName evidence="1">Uncharacterized protein</fullName>
    </submittedName>
</protein>
<sequence length="41" mass="4765">MTLSGTVEAFFEQKRRGETNITYNPEDKNKRVPLVYFEGQA</sequence>
<reference evidence="1 2" key="1">
    <citation type="submission" date="2024-09" db="EMBL/GenBank/DDBJ databases">
        <title>Paenibacillus zeirhizospherea sp. nov., isolated from surface of the maize (Zea mays) roots in a horticulture field, Hungary.</title>
        <authorList>
            <person name="Marton D."/>
            <person name="Farkas M."/>
            <person name="Bedics A."/>
            <person name="Toth E."/>
            <person name="Tancsics A."/>
            <person name="Boka K."/>
            <person name="Maroti G."/>
            <person name="Kriszt B."/>
            <person name="Cserhati M."/>
        </authorList>
    </citation>
    <scope>NUCLEOTIDE SEQUENCE [LARGE SCALE GENOMIC DNA]</scope>
    <source>
        <strain evidence="1 2">KCTC 33519</strain>
    </source>
</reference>
<dbReference type="Proteomes" id="UP001580346">
    <property type="component" value="Unassembled WGS sequence"/>
</dbReference>